<dbReference type="InterPro" id="IPR017907">
    <property type="entry name" value="Znf_RING_CS"/>
</dbReference>
<feature type="region of interest" description="Disordered" evidence="5">
    <location>
        <begin position="1803"/>
        <end position="1824"/>
    </location>
</feature>
<feature type="compositionally biased region" description="Low complexity" evidence="5">
    <location>
        <begin position="1577"/>
        <end position="1591"/>
    </location>
</feature>
<feature type="compositionally biased region" description="Basic and acidic residues" evidence="5">
    <location>
        <begin position="149"/>
        <end position="158"/>
    </location>
</feature>
<organism evidence="7 8">
    <name type="scientific">Besnoitia besnoiti</name>
    <name type="common">Apicomplexan protozoan</name>
    <dbReference type="NCBI Taxonomy" id="94643"/>
    <lineage>
        <taxon>Eukaryota</taxon>
        <taxon>Sar</taxon>
        <taxon>Alveolata</taxon>
        <taxon>Apicomplexa</taxon>
        <taxon>Conoidasida</taxon>
        <taxon>Coccidia</taxon>
        <taxon>Eucoccidiorida</taxon>
        <taxon>Eimeriorina</taxon>
        <taxon>Sarcocystidae</taxon>
        <taxon>Besnoitia</taxon>
    </lineage>
</organism>
<keyword evidence="3 4" id="KW-0862">Zinc</keyword>
<feature type="compositionally biased region" description="Polar residues" evidence="5">
    <location>
        <begin position="1385"/>
        <end position="1395"/>
    </location>
</feature>
<feature type="region of interest" description="Disordered" evidence="5">
    <location>
        <begin position="1092"/>
        <end position="1111"/>
    </location>
</feature>
<feature type="region of interest" description="Disordered" evidence="5">
    <location>
        <begin position="325"/>
        <end position="355"/>
    </location>
</feature>
<evidence type="ECO:0000256" key="3">
    <source>
        <dbReference type="ARBA" id="ARBA00022833"/>
    </source>
</evidence>
<dbReference type="EMBL" id="NWUJ01000014">
    <property type="protein sequence ID" value="PFH31562.1"/>
    <property type="molecule type" value="Genomic_DNA"/>
</dbReference>
<evidence type="ECO:0000259" key="6">
    <source>
        <dbReference type="PROSITE" id="PS50103"/>
    </source>
</evidence>
<dbReference type="PROSITE" id="PS00518">
    <property type="entry name" value="ZF_RING_1"/>
    <property type="match status" value="1"/>
</dbReference>
<feature type="region of interest" description="Disordered" evidence="5">
    <location>
        <begin position="795"/>
        <end position="819"/>
    </location>
</feature>
<evidence type="ECO:0000313" key="8">
    <source>
        <dbReference type="Proteomes" id="UP000224006"/>
    </source>
</evidence>
<name>A0A2A9M842_BESBE</name>
<reference evidence="7 8" key="1">
    <citation type="submission" date="2017-09" db="EMBL/GenBank/DDBJ databases">
        <title>Genome sequencing of Besnoitia besnoiti strain Bb-Ger1.</title>
        <authorList>
            <person name="Schares G."/>
            <person name="Venepally P."/>
            <person name="Lorenzi H.A."/>
        </authorList>
    </citation>
    <scope>NUCLEOTIDE SEQUENCE [LARGE SCALE GENOMIC DNA]</scope>
    <source>
        <strain evidence="7 8">Bb-Ger1</strain>
    </source>
</reference>
<feature type="compositionally biased region" description="Basic and acidic residues" evidence="5">
    <location>
        <begin position="836"/>
        <end position="845"/>
    </location>
</feature>
<feature type="compositionally biased region" description="Low complexity" evidence="5">
    <location>
        <begin position="1883"/>
        <end position="1898"/>
    </location>
</feature>
<evidence type="ECO:0000256" key="2">
    <source>
        <dbReference type="ARBA" id="ARBA00022771"/>
    </source>
</evidence>
<dbReference type="InterPro" id="IPR000571">
    <property type="entry name" value="Znf_CCCH"/>
</dbReference>
<evidence type="ECO:0000256" key="5">
    <source>
        <dbReference type="SAM" id="MobiDB-lite"/>
    </source>
</evidence>
<dbReference type="GO" id="GO:0008270">
    <property type="term" value="F:zinc ion binding"/>
    <property type="evidence" value="ECO:0007669"/>
    <property type="project" value="UniProtKB-KW"/>
</dbReference>
<dbReference type="VEuPathDB" id="ToxoDB:BESB_025280"/>
<dbReference type="RefSeq" id="XP_029215571.1">
    <property type="nucleotide sequence ID" value="XM_029361216.1"/>
</dbReference>
<dbReference type="OrthoDB" id="10310756at2759"/>
<feature type="compositionally biased region" description="Basic and acidic residues" evidence="5">
    <location>
        <begin position="345"/>
        <end position="355"/>
    </location>
</feature>
<feature type="compositionally biased region" description="Low complexity" evidence="5">
    <location>
        <begin position="215"/>
        <end position="228"/>
    </location>
</feature>
<evidence type="ECO:0000313" key="7">
    <source>
        <dbReference type="EMBL" id="PFH31562.1"/>
    </source>
</evidence>
<feature type="compositionally biased region" description="Basic and acidic residues" evidence="5">
    <location>
        <begin position="325"/>
        <end position="335"/>
    </location>
</feature>
<feature type="region of interest" description="Disordered" evidence="5">
    <location>
        <begin position="583"/>
        <end position="674"/>
    </location>
</feature>
<dbReference type="KEGG" id="bbes:BESB_025280"/>
<proteinExistence type="predicted"/>
<dbReference type="PROSITE" id="PS50103">
    <property type="entry name" value="ZF_C3H1"/>
    <property type="match status" value="1"/>
</dbReference>
<feature type="region of interest" description="Disordered" evidence="5">
    <location>
        <begin position="117"/>
        <end position="287"/>
    </location>
</feature>
<feature type="region of interest" description="Disordered" evidence="5">
    <location>
        <begin position="836"/>
        <end position="859"/>
    </location>
</feature>
<evidence type="ECO:0000256" key="1">
    <source>
        <dbReference type="ARBA" id="ARBA00022723"/>
    </source>
</evidence>
<feature type="region of interest" description="Disordered" evidence="5">
    <location>
        <begin position="56"/>
        <end position="92"/>
    </location>
</feature>
<feature type="region of interest" description="Disordered" evidence="5">
    <location>
        <begin position="1556"/>
        <end position="1602"/>
    </location>
</feature>
<feature type="compositionally biased region" description="Gly residues" evidence="5">
    <location>
        <begin position="1124"/>
        <end position="1135"/>
    </location>
</feature>
<feature type="region of interest" description="Disordered" evidence="5">
    <location>
        <begin position="923"/>
        <end position="951"/>
    </location>
</feature>
<feature type="region of interest" description="Disordered" evidence="5">
    <location>
        <begin position="973"/>
        <end position="1051"/>
    </location>
</feature>
<protein>
    <recommendedName>
        <fullName evidence="6">C3H1-type domain-containing protein</fullName>
    </recommendedName>
</protein>
<keyword evidence="8" id="KW-1185">Reference proteome</keyword>
<feature type="domain" description="C3H1-type" evidence="6">
    <location>
        <begin position="1252"/>
        <end position="1279"/>
    </location>
</feature>
<feature type="region of interest" description="Disordered" evidence="5">
    <location>
        <begin position="1117"/>
        <end position="1244"/>
    </location>
</feature>
<gene>
    <name evidence="7" type="ORF">BESB_025280</name>
</gene>
<feature type="region of interest" description="Disordered" evidence="5">
    <location>
        <begin position="1879"/>
        <end position="1898"/>
    </location>
</feature>
<comment type="caution">
    <text evidence="7">The sequence shown here is derived from an EMBL/GenBank/DDBJ whole genome shotgun (WGS) entry which is preliminary data.</text>
</comment>
<feature type="compositionally biased region" description="Basic and acidic residues" evidence="5">
    <location>
        <begin position="171"/>
        <end position="198"/>
    </location>
</feature>
<dbReference type="GeneID" id="40307588"/>
<feature type="compositionally biased region" description="Basic and acidic residues" evidence="5">
    <location>
        <begin position="1026"/>
        <end position="1035"/>
    </location>
</feature>
<feature type="compositionally biased region" description="Polar residues" evidence="5">
    <location>
        <begin position="973"/>
        <end position="985"/>
    </location>
</feature>
<keyword evidence="2 4" id="KW-0863">Zinc-finger</keyword>
<feature type="region of interest" description="Disordered" evidence="5">
    <location>
        <begin position="1368"/>
        <end position="1395"/>
    </location>
</feature>
<accession>A0A2A9M842</accession>
<dbReference type="Proteomes" id="UP000224006">
    <property type="component" value="Unassembled WGS sequence"/>
</dbReference>
<evidence type="ECO:0000256" key="4">
    <source>
        <dbReference type="PROSITE-ProRule" id="PRU00723"/>
    </source>
</evidence>
<feature type="compositionally biased region" description="Polar residues" evidence="5">
    <location>
        <begin position="846"/>
        <end position="859"/>
    </location>
</feature>
<feature type="compositionally biased region" description="Basic and acidic residues" evidence="5">
    <location>
        <begin position="1142"/>
        <end position="1152"/>
    </location>
</feature>
<sequence length="1973" mass="205588">MSLPWCPRLRLAAGRSAQDAEGRKNFPRCETACGQQLEPTAAGGVFASGKFAAGTMSPTQAPAGDQNGGNQWPDNRAAVPAEQCGGDAPEGNESAQLLRDFLDEAAKMPFPPYPPGLTQHAQGAPFARPAASREEHFRATTFSNPKTTPGDRMREARGGKTGAASAAAKAGDLDEGARPDEGRRPCGEWVEHESERDNASPAHAGCSERGITGTASPPASSADSCAVSTPPSQALESADLSSEEDAAPSGSPLSLCPPESERDEDTAEARGQKRASQLSREDEVVPFSGQRKASLLVSADFRAGDATTLPSSDCGAGWWEDKAEAPRVVRRDDTRPSSSGLASSAHEKTSTDDLPHHGQEAIAILLHMHAEIRSRMQEEKNQPLSGDCAARYLGQLASALWSAQRELRSLTQRTRGRELHDKELDRVMLTMHQLDTADSSPSDSAAFPLEAPSAFYEALLATAAYLNDAESQAQASSLFAFSLAPLPALAPPPPPPASSYLLSVSLQDCIAMPRANVSLLTSLLLQVDVPHLSTPENRLKRALTVQLLQKFLGMHKIGKCIYDAIVSAMERASSCAIEKLGEPENAPAGASAPSKCVTERRENGADYRTSQAEEGGALSSQLLLSSGGKMDAAPTPTSGDCPAAACQLPRTSGPTAEADDAGEERSEAEGSAVGALVHPRKSRLLLFTAAEEEAVDQLLSQLVGRASAGFASSSSALACGLYSSAASPFAGSAAEVFRRHAPLSSLGGNASRFFANSRGPTLVSTPHVGSQSAPWSDLGTLLPCTGAAASGSAVHSSPVAGASHRRVHETPLSESGRTKAAADPWGVLGAWEHRGPASAAEDERSQISGTGVGSPQDSSAAAAEILGRAASLPEGVAAIARRAGAEASILKLLCLLEENRMEASSAHLIQRLVGAILQDEPPHCDVSSGTSSAGKAEPGNGGKPLRSNSRRWSTCTRASTLCLNASPLASASRQHGKSAASSPHSDSGAPSYFPTGAAMDAADLSTSSSGLKRAEASSVLPSSLTEDDRANHAHDAPPVSAQAPQEPRQNAACPVGSVGFAGAAGGLGWASCDEAHDGLDVGVVSEDEFTSVDGAAPSSHLSNSEADVVSSIPGREVELKTGSGSPGGGSGGGCWARGVGDTPRRKEAEVKNAKKLNGPPGCADSRPRSKEASDPCSGDVRQSRETGDDQLSGRGSDCKPTATGGAPPAPGSTPEKTAQQVGIDEPGPDASKEEGEEGDAALSDISANRLRGELRPACCYFMRSMCEFSNACVFWHPPATEAPEKIVCKYGRVCHANHGRLVPDGEVASIMYDFAKSLSSMSDGEMGRVIHYLRASRLIGLVGSSEEGSGAAQETLAGVEWLTSAAGGTTEVSTPVSERGREGSGTFSSYETAATTPVSRRAGGAAVDDLYEVESPKRNIGGLETARGSAGCPRLPDQVLERFLGLAERLQGRDLSAVHTAWWQTFGEQFPFGRYGFEKLRHALVGIPGVTLTPRGSSVTLKIDLPRLSAYILLKCASASAPLSSRFPLGKLQANDAPAQEAACGERCVPQCTGVRGAQRSTSSAPIPKDDAGAQDPGNNAPHGAAAAGMRHASHRSKASGAEVAGLEVKSVDGGRPLQAGSSRGRGKDLCAGTAGVEECDRLVPAGRPRGPVNDGRRLPVEDLPLLMLKVPHEQVVGELCSSALLCGACGLLLFDPLVHPRCGHMICRDCLVILSATHFRPMHRINFRNISTPPRRRHPPRSSTPTLAQVTAAILHLFPSPASLPLSMQSPSSPSFCPVCTYGEERQVGHARNALSCEAGGSPIASSPRGGASLATDSGGRPGSPQVMVLHPRLPRMLKPLQKCHLGEFLSAVGSDRRVPALLGRMLEKVQVRCCRAESRAESPSQPSSAATAAVAGSATHSANMDANGASGRRCLQELSDVNALRNALCKKHRIANPSEGCCRWQGDYARYLEHIRAGECGRLYACYSMTV</sequence>
<feature type="compositionally biased region" description="Low complexity" evidence="5">
    <location>
        <begin position="615"/>
        <end position="628"/>
    </location>
</feature>
<keyword evidence="1 4" id="KW-0479">Metal-binding</keyword>
<feature type="zinc finger region" description="C3H1-type" evidence="4">
    <location>
        <begin position="1252"/>
        <end position="1279"/>
    </location>
</feature>